<evidence type="ECO:0000313" key="3">
    <source>
        <dbReference type="Proteomes" id="UP001205740"/>
    </source>
</evidence>
<dbReference type="InterPro" id="IPR036866">
    <property type="entry name" value="RibonucZ/Hydroxyglut_hydro"/>
</dbReference>
<gene>
    <name evidence="2" type="ORF">LX12_000020</name>
</gene>
<dbReference type="InterPro" id="IPR001279">
    <property type="entry name" value="Metallo-B-lactamas"/>
</dbReference>
<dbReference type="CDD" id="cd07716">
    <property type="entry name" value="RNaseZ_short-form-like_MBL-fold"/>
    <property type="match status" value="1"/>
</dbReference>
<sequence length="253" mass="26767">MRVTVLGSSGSVVGPESAASGYLLTVDGHQPVVLDFGPGVLGALQRVHDPNDVTVMLSHLHADHCLDLPGLLVWRRYHPVPASVKVALWGPDGTGTRIGAASSEYAGQVDDISDTFDVHHWADGDTVDIGPLSVTPHRVLHPPETYGLRIVGPDDRVLAFSGDTAECDAVVDLARDADVFLCEASWTHAPDERPPGLHLSGTEAGRIAARAGAKSLVLTHIPPWTPVEDVVAEAKAEYDGPLDVARPGRVFGI</sequence>
<organism evidence="2 3">
    <name type="scientific">Williamsia serinedens</name>
    <dbReference type="NCBI Taxonomy" id="391736"/>
    <lineage>
        <taxon>Bacteria</taxon>
        <taxon>Bacillati</taxon>
        <taxon>Actinomycetota</taxon>
        <taxon>Actinomycetes</taxon>
        <taxon>Mycobacteriales</taxon>
        <taxon>Nocardiaceae</taxon>
        <taxon>Williamsia</taxon>
    </lineage>
</organism>
<dbReference type="Gene3D" id="3.60.15.10">
    <property type="entry name" value="Ribonuclease Z/Hydroxyacylglutathione hydrolase-like"/>
    <property type="match status" value="1"/>
</dbReference>
<evidence type="ECO:0000259" key="1">
    <source>
        <dbReference type="Pfam" id="PF12706"/>
    </source>
</evidence>
<dbReference type="PANTHER" id="PTHR46018:SF4">
    <property type="entry name" value="METALLO-HYDROLASE YHFI-RELATED"/>
    <property type="match status" value="1"/>
</dbReference>
<accession>A0ABT1GV56</accession>
<dbReference type="NCBIfam" id="NF041851">
    <property type="entry name" value="cyc_nuc_deg_phdiest"/>
    <property type="match status" value="1"/>
</dbReference>
<dbReference type="InterPro" id="IPR054857">
    <property type="entry name" value="cyc_nuc_deg_phdiest"/>
</dbReference>
<dbReference type="Proteomes" id="UP001205740">
    <property type="component" value="Unassembled WGS sequence"/>
</dbReference>
<dbReference type="Pfam" id="PF12706">
    <property type="entry name" value="Lactamase_B_2"/>
    <property type="match status" value="1"/>
</dbReference>
<dbReference type="PANTHER" id="PTHR46018">
    <property type="entry name" value="ZINC PHOSPHODIESTERASE ELAC PROTEIN 1"/>
    <property type="match status" value="1"/>
</dbReference>
<dbReference type="EMBL" id="JAMTCG010000001">
    <property type="protein sequence ID" value="MCP2158856.1"/>
    <property type="molecule type" value="Genomic_DNA"/>
</dbReference>
<keyword evidence="3" id="KW-1185">Reference proteome</keyword>
<protein>
    <submittedName>
        <fullName evidence="2">Ribonuclease BN, tRNA processing enzyme</fullName>
    </submittedName>
</protein>
<dbReference type="RefSeq" id="WP_253652492.1">
    <property type="nucleotide sequence ID" value="NZ_BAAAOE010000004.1"/>
</dbReference>
<name>A0ABT1GV56_9NOCA</name>
<proteinExistence type="predicted"/>
<evidence type="ECO:0000313" key="2">
    <source>
        <dbReference type="EMBL" id="MCP2158856.1"/>
    </source>
</evidence>
<dbReference type="SUPFAM" id="SSF56281">
    <property type="entry name" value="Metallo-hydrolase/oxidoreductase"/>
    <property type="match status" value="1"/>
</dbReference>
<comment type="caution">
    <text evidence="2">The sequence shown here is derived from an EMBL/GenBank/DDBJ whole genome shotgun (WGS) entry which is preliminary data.</text>
</comment>
<reference evidence="2 3" key="1">
    <citation type="submission" date="2022-06" db="EMBL/GenBank/DDBJ databases">
        <title>Genomic Encyclopedia of Archaeal and Bacterial Type Strains, Phase II (KMG-II): from individual species to whole genera.</title>
        <authorList>
            <person name="Goeker M."/>
        </authorList>
    </citation>
    <scope>NUCLEOTIDE SEQUENCE [LARGE SCALE GENOMIC DNA]</scope>
    <source>
        <strain evidence="2 3">DSM 45037</strain>
    </source>
</reference>
<feature type="domain" description="Metallo-beta-lactamase" evidence="1">
    <location>
        <begin position="32"/>
        <end position="221"/>
    </location>
</feature>